<evidence type="ECO:0000256" key="3">
    <source>
        <dbReference type="ARBA" id="ARBA00034247"/>
    </source>
</evidence>
<dbReference type="InterPro" id="IPR043128">
    <property type="entry name" value="Rev_trsase/Diguanyl_cyclase"/>
</dbReference>
<dbReference type="EMBL" id="CP051180">
    <property type="protein sequence ID" value="QIZ76502.1"/>
    <property type="molecule type" value="Genomic_DNA"/>
</dbReference>
<dbReference type="InterPro" id="IPR013656">
    <property type="entry name" value="PAS_4"/>
</dbReference>
<dbReference type="Pfam" id="PF08448">
    <property type="entry name" value="PAS_4"/>
    <property type="match status" value="1"/>
</dbReference>
<dbReference type="Proteomes" id="UP000501602">
    <property type="component" value="Chromosome"/>
</dbReference>
<comment type="cofactor">
    <cofactor evidence="1">
        <name>Mg(2+)</name>
        <dbReference type="ChEBI" id="CHEBI:18420"/>
    </cofactor>
</comment>
<dbReference type="KEGG" id="fes:HER31_06285"/>
<dbReference type="SUPFAM" id="SSF55073">
    <property type="entry name" value="Nucleotide cyclase"/>
    <property type="match status" value="1"/>
</dbReference>
<dbReference type="SMART" id="SM00267">
    <property type="entry name" value="GGDEF"/>
    <property type="match status" value="1"/>
</dbReference>
<dbReference type="InterPro" id="IPR050469">
    <property type="entry name" value="Diguanylate_Cyclase"/>
</dbReference>
<evidence type="ECO:0000256" key="1">
    <source>
        <dbReference type="ARBA" id="ARBA00001946"/>
    </source>
</evidence>
<dbReference type="Gene3D" id="3.30.450.20">
    <property type="entry name" value="PAS domain"/>
    <property type="match status" value="1"/>
</dbReference>
<sequence length="308" mass="35060">MEIKGSSIEKYEEYAAIISALPDLLFVLTMSGRYVEVLGQPDSSIYLEAKSLKGKTLASVLPAQICQHFLEIIQQTLENDKLTVFEYSLGDDDLNYDRLTSSQPSARQRFEGRIAPIHSARYGEPAVVWVARNITERYELEQKLKYQSEIDHLSGSLNRRKLFSHLKDAFYTFGRYEQNSSFLLLDIDNFKRVNDTFGHQCGDNSIRKVAELCQSELRQTDILGRFGGDEFGIIHKSDDTQSAIALARRLNRIVCAATNETYPELSLSISIGISHFKADDRNIDDIYKRADEALYRSKRNGRNTYSSA</sequence>
<reference evidence="5 6" key="1">
    <citation type="submission" date="2020-04" db="EMBL/GenBank/DDBJ databases">
        <title>Ferrimonas sp. S7 isolated from sea water.</title>
        <authorList>
            <person name="Bae S.S."/>
            <person name="Baek K."/>
        </authorList>
    </citation>
    <scope>NUCLEOTIDE SEQUENCE [LARGE SCALE GENOMIC DNA]</scope>
    <source>
        <strain evidence="5 6">S7</strain>
    </source>
</reference>
<dbReference type="Gene3D" id="3.30.70.270">
    <property type="match status" value="1"/>
</dbReference>
<name>A0A6H1UFD1_9GAMM</name>
<dbReference type="PANTHER" id="PTHR45138">
    <property type="entry name" value="REGULATORY COMPONENTS OF SENSORY TRANSDUCTION SYSTEM"/>
    <property type="match status" value="1"/>
</dbReference>
<organism evidence="5 6">
    <name type="scientific">Ferrimonas lipolytica</name>
    <dbReference type="NCBI Taxonomy" id="2724191"/>
    <lineage>
        <taxon>Bacteria</taxon>
        <taxon>Pseudomonadati</taxon>
        <taxon>Pseudomonadota</taxon>
        <taxon>Gammaproteobacteria</taxon>
        <taxon>Alteromonadales</taxon>
        <taxon>Ferrimonadaceae</taxon>
        <taxon>Ferrimonas</taxon>
    </lineage>
</organism>
<dbReference type="InterPro" id="IPR029787">
    <property type="entry name" value="Nucleotide_cyclase"/>
</dbReference>
<accession>A0A6H1UFD1</accession>
<protein>
    <recommendedName>
        <fullName evidence="2">diguanylate cyclase</fullName>
        <ecNumber evidence="2">2.7.7.65</ecNumber>
    </recommendedName>
</protein>
<dbReference type="InterPro" id="IPR000160">
    <property type="entry name" value="GGDEF_dom"/>
</dbReference>
<dbReference type="NCBIfam" id="TIGR00254">
    <property type="entry name" value="GGDEF"/>
    <property type="match status" value="1"/>
</dbReference>
<dbReference type="GO" id="GO:1902201">
    <property type="term" value="P:negative regulation of bacterial-type flagellum-dependent cell motility"/>
    <property type="evidence" value="ECO:0007669"/>
    <property type="project" value="TreeGrafter"/>
</dbReference>
<dbReference type="AlphaFoldDB" id="A0A6H1UFD1"/>
<gene>
    <name evidence="5" type="ORF">HER31_06285</name>
</gene>
<dbReference type="CDD" id="cd01949">
    <property type="entry name" value="GGDEF"/>
    <property type="match status" value="1"/>
</dbReference>
<dbReference type="EC" id="2.7.7.65" evidence="2"/>
<evidence type="ECO:0000313" key="5">
    <source>
        <dbReference type="EMBL" id="QIZ76502.1"/>
    </source>
</evidence>
<dbReference type="PANTHER" id="PTHR45138:SF9">
    <property type="entry name" value="DIGUANYLATE CYCLASE DGCM-RELATED"/>
    <property type="match status" value="1"/>
</dbReference>
<comment type="catalytic activity">
    <reaction evidence="3">
        <text>2 GTP = 3',3'-c-di-GMP + 2 diphosphate</text>
        <dbReference type="Rhea" id="RHEA:24898"/>
        <dbReference type="ChEBI" id="CHEBI:33019"/>
        <dbReference type="ChEBI" id="CHEBI:37565"/>
        <dbReference type="ChEBI" id="CHEBI:58805"/>
        <dbReference type="EC" id="2.7.7.65"/>
    </reaction>
</comment>
<keyword evidence="6" id="KW-1185">Reference proteome</keyword>
<dbReference type="GO" id="GO:0043709">
    <property type="term" value="P:cell adhesion involved in single-species biofilm formation"/>
    <property type="evidence" value="ECO:0007669"/>
    <property type="project" value="TreeGrafter"/>
</dbReference>
<evidence type="ECO:0000313" key="6">
    <source>
        <dbReference type="Proteomes" id="UP000501602"/>
    </source>
</evidence>
<evidence type="ECO:0000259" key="4">
    <source>
        <dbReference type="PROSITE" id="PS50887"/>
    </source>
</evidence>
<dbReference type="GO" id="GO:0005886">
    <property type="term" value="C:plasma membrane"/>
    <property type="evidence" value="ECO:0007669"/>
    <property type="project" value="TreeGrafter"/>
</dbReference>
<evidence type="ECO:0000256" key="2">
    <source>
        <dbReference type="ARBA" id="ARBA00012528"/>
    </source>
</evidence>
<feature type="domain" description="GGDEF" evidence="4">
    <location>
        <begin position="178"/>
        <end position="308"/>
    </location>
</feature>
<dbReference type="FunFam" id="3.30.70.270:FF:000001">
    <property type="entry name" value="Diguanylate cyclase domain protein"/>
    <property type="match status" value="1"/>
</dbReference>
<dbReference type="PROSITE" id="PS50887">
    <property type="entry name" value="GGDEF"/>
    <property type="match status" value="1"/>
</dbReference>
<dbReference type="Pfam" id="PF00990">
    <property type="entry name" value="GGDEF"/>
    <property type="match status" value="1"/>
</dbReference>
<dbReference type="GO" id="GO:0052621">
    <property type="term" value="F:diguanylate cyclase activity"/>
    <property type="evidence" value="ECO:0007669"/>
    <property type="project" value="UniProtKB-EC"/>
</dbReference>
<proteinExistence type="predicted"/>
<dbReference type="RefSeq" id="WP_168659764.1">
    <property type="nucleotide sequence ID" value="NZ_CP051180.1"/>
</dbReference>